<reference evidence="2 3" key="1">
    <citation type="submission" date="2020-08" db="EMBL/GenBank/DDBJ databases">
        <title>Genomic Encyclopedia of Type Strains, Phase IV (KMG-IV): sequencing the most valuable type-strain genomes for metagenomic binning, comparative biology and taxonomic classification.</title>
        <authorList>
            <person name="Goeker M."/>
        </authorList>
    </citation>
    <scope>NUCLEOTIDE SEQUENCE [LARGE SCALE GENOMIC DNA]</scope>
    <source>
        <strain evidence="2 3">DSM 5391</strain>
    </source>
</reference>
<dbReference type="EMBL" id="JACHGK010000005">
    <property type="protein sequence ID" value="MBB6445220.1"/>
    <property type="molecule type" value="Genomic_DNA"/>
</dbReference>
<proteinExistence type="predicted"/>
<protein>
    <submittedName>
        <fullName evidence="2">Uncharacterized protein</fullName>
    </submittedName>
</protein>
<accession>A0A7X0HT19</accession>
<evidence type="ECO:0000313" key="3">
    <source>
        <dbReference type="Proteomes" id="UP000531594"/>
    </source>
</evidence>
<dbReference type="RefSeq" id="WP_184525054.1">
    <property type="nucleotide sequence ID" value="NZ_JACHGK010000005.1"/>
</dbReference>
<keyword evidence="3" id="KW-1185">Reference proteome</keyword>
<name>A0A7X0HT19_9BACI</name>
<comment type="caution">
    <text evidence="2">The sequence shown here is derived from an EMBL/GenBank/DDBJ whole genome shotgun (WGS) entry which is preliminary data.</text>
</comment>
<evidence type="ECO:0000313" key="2">
    <source>
        <dbReference type="EMBL" id="MBB6445220.1"/>
    </source>
</evidence>
<dbReference type="AlphaFoldDB" id="A0A7X0HT19"/>
<evidence type="ECO:0000256" key="1">
    <source>
        <dbReference type="SAM" id="MobiDB-lite"/>
    </source>
</evidence>
<sequence length="68" mass="7509">MNKKQSLRPVKGTVSQPQAQEKIYIGNKIKYNNQLANGGSYKKRYGGEGSCGCGSDKNPKRIGKYKTI</sequence>
<feature type="region of interest" description="Disordered" evidence="1">
    <location>
        <begin position="49"/>
        <end position="68"/>
    </location>
</feature>
<dbReference type="Proteomes" id="UP000531594">
    <property type="component" value="Unassembled WGS sequence"/>
</dbReference>
<organism evidence="2 3">
    <name type="scientific">Bacillus benzoevorans</name>
    <dbReference type="NCBI Taxonomy" id="1456"/>
    <lineage>
        <taxon>Bacteria</taxon>
        <taxon>Bacillati</taxon>
        <taxon>Bacillota</taxon>
        <taxon>Bacilli</taxon>
        <taxon>Bacillales</taxon>
        <taxon>Bacillaceae</taxon>
        <taxon>Bacillus</taxon>
    </lineage>
</organism>
<gene>
    <name evidence="2" type="ORF">HNR53_001838</name>
</gene>